<dbReference type="Pfam" id="PF24883">
    <property type="entry name" value="NPHP3_N"/>
    <property type="match status" value="1"/>
</dbReference>
<evidence type="ECO:0000313" key="3">
    <source>
        <dbReference type="EMBL" id="KAJ7021267.1"/>
    </source>
</evidence>
<keyword evidence="4" id="KW-1185">Reference proteome</keyword>
<dbReference type="InterPro" id="IPR027417">
    <property type="entry name" value="P-loop_NTPase"/>
</dbReference>
<protein>
    <recommendedName>
        <fullName evidence="2">NACHT domain-containing protein</fullName>
    </recommendedName>
</protein>
<evidence type="ECO:0000259" key="2">
    <source>
        <dbReference type="PROSITE" id="PS50837"/>
    </source>
</evidence>
<dbReference type="InterPro" id="IPR007111">
    <property type="entry name" value="NACHT_NTPase"/>
</dbReference>
<dbReference type="AlphaFoldDB" id="A0AAD6S8U5"/>
<sequence>AFHDSAERFPYPQYNAVTHKELYVDTYSWSAEDNPRSKVLWLYGLAGAGKSGIAKALCQKLAADDRLAGSFFFEKGHPSRGDGNKLFATIAYQLRALKNHPALRNTIDNAITDNPLLLSQSLSGQLQKLIVDPCTANVSDRTLVIVIDGLDQCENENVLLEILRSIATISRSDAPLRFFISSRPDPHIGDAF</sequence>
<accession>A0AAD6S8U5</accession>
<dbReference type="Proteomes" id="UP001218188">
    <property type="component" value="Unassembled WGS sequence"/>
</dbReference>
<gene>
    <name evidence="3" type="ORF">C8F04DRAFT_919203</name>
</gene>
<name>A0AAD6S8U5_9AGAR</name>
<feature type="non-terminal residue" evidence="3">
    <location>
        <position position="1"/>
    </location>
</feature>
<comment type="caution">
    <text evidence="3">The sequence shown here is derived from an EMBL/GenBank/DDBJ whole genome shotgun (WGS) entry which is preliminary data.</text>
</comment>
<dbReference type="EMBL" id="JARJCM010000237">
    <property type="protein sequence ID" value="KAJ7021267.1"/>
    <property type="molecule type" value="Genomic_DNA"/>
</dbReference>
<keyword evidence="1" id="KW-0677">Repeat</keyword>
<organism evidence="3 4">
    <name type="scientific">Mycena alexandri</name>
    <dbReference type="NCBI Taxonomy" id="1745969"/>
    <lineage>
        <taxon>Eukaryota</taxon>
        <taxon>Fungi</taxon>
        <taxon>Dikarya</taxon>
        <taxon>Basidiomycota</taxon>
        <taxon>Agaricomycotina</taxon>
        <taxon>Agaricomycetes</taxon>
        <taxon>Agaricomycetidae</taxon>
        <taxon>Agaricales</taxon>
        <taxon>Marasmiineae</taxon>
        <taxon>Mycenaceae</taxon>
        <taxon>Mycena</taxon>
    </lineage>
</organism>
<dbReference type="InterPro" id="IPR056884">
    <property type="entry name" value="NPHP3-like_N"/>
</dbReference>
<dbReference type="PROSITE" id="PS50837">
    <property type="entry name" value="NACHT"/>
    <property type="match status" value="1"/>
</dbReference>
<evidence type="ECO:0000313" key="4">
    <source>
        <dbReference type="Proteomes" id="UP001218188"/>
    </source>
</evidence>
<dbReference type="SUPFAM" id="SSF52540">
    <property type="entry name" value="P-loop containing nucleoside triphosphate hydrolases"/>
    <property type="match status" value="1"/>
</dbReference>
<dbReference type="PANTHER" id="PTHR10039:SF14">
    <property type="entry name" value="NACHT DOMAIN-CONTAINING PROTEIN"/>
    <property type="match status" value="1"/>
</dbReference>
<feature type="domain" description="NACHT" evidence="2">
    <location>
        <begin position="38"/>
        <end position="192"/>
    </location>
</feature>
<proteinExistence type="predicted"/>
<dbReference type="Gene3D" id="3.40.50.300">
    <property type="entry name" value="P-loop containing nucleotide triphosphate hydrolases"/>
    <property type="match status" value="1"/>
</dbReference>
<dbReference type="PANTHER" id="PTHR10039">
    <property type="entry name" value="AMELOGENIN"/>
    <property type="match status" value="1"/>
</dbReference>
<evidence type="ECO:0000256" key="1">
    <source>
        <dbReference type="ARBA" id="ARBA00022737"/>
    </source>
</evidence>
<reference evidence="3" key="1">
    <citation type="submission" date="2023-03" db="EMBL/GenBank/DDBJ databases">
        <title>Massive genome expansion in bonnet fungi (Mycena s.s.) driven by repeated elements and novel gene families across ecological guilds.</title>
        <authorList>
            <consortium name="Lawrence Berkeley National Laboratory"/>
            <person name="Harder C.B."/>
            <person name="Miyauchi S."/>
            <person name="Viragh M."/>
            <person name="Kuo A."/>
            <person name="Thoen E."/>
            <person name="Andreopoulos B."/>
            <person name="Lu D."/>
            <person name="Skrede I."/>
            <person name="Drula E."/>
            <person name="Henrissat B."/>
            <person name="Morin E."/>
            <person name="Kohler A."/>
            <person name="Barry K."/>
            <person name="LaButti K."/>
            <person name="Morin E."/>
            <person name="Salamov A."/>
            <person name="Lipzen A."/>
            <person name="Mereny Z."/>
            <person name="Hegedus B."/>
            <person name="Baldrian P."/>
            <person name="Stursova M."/>
            <person name="Weitz H."/>
            <person name="Taylor A."/>
            <person name="Grigoriev I.V."/>
            <person name="Nagy L.G."/>
            <person name="Martin F."/>
            <person name="Kauserud H."/>
        </authorList>
    </citation>
    <scope>NUCLEOTIDE SEQUENCE</scope>
    <source>
        <strain evidence="3">CBHHK200</strain>
    </source>
</reference>
<feature type="non-terminal residue" evidence="3">
    <location>
        <position position="192"/>
    </location>
</feature>